<dbReference type="SMR" id="A0A0E1XB87"/>
<dbReference type="RefSeq" id="WP_001153681.1">
    <property type="nucleotide sequence ID" value="NZ_CM000952.1"/>
</dbReference>
<dbReference type="Proteomes" id="UP000003455">
    <property type="component" value="Chromosome"/>
</dbReference>
<dbReference type="HOGENOM" id="CLU_3122859_0_0_9"/>
<accession>A0A0E1XB87</accession>
<evidence type="ECO:0008006" key="2">
    <source>
        <dbReference type="Google" id="ProtNLM"/>
    </source>
</evidence>
<name>A0A0E1XB87_STAAU</name>
<dbReference type="AlphaFoldDB" id="A0A0E1XB87"/>
<reference evidence="1" key="1">
    <citation type="submission" date="2010-05" db="EMBL/GenBank/DDBJ databases">
        <authorList>
            <person name="Muzny D."/>
            <person name="Qin X."/>
            <person name="Buhay C."/>
            <person name="Dugan-Rocha S."/>
            <person name="Ding Y."/>
            <person name="Chen G."/>
            <person name="Hawes A."/>
            <person name="Holder M."/>
            <person name="Jhangiani S."/>
            <person name="Johnson A."/>
            <person name="Khan Z."/>
            <person name="Li Z."/>
            <person name="Liu W."/>
            <person name="Liu X."/>
            <person name="Perez L."/>
            <person name="Shen H."/>
            <person name="Wang Q."/>
            <person name="Watt J."/>
            <person name="Xi L."/>
            <person name="Xin Y."/>
            <person name="Zhou J."/>
            <person name="Deng J."/>
            <person name="Jiang H."/>
            <person name="Liu Y."/>
            <person name="Qu J."/>
            <person name="Song X.-Z."/>
            <person name="Zhang L."/>
            <person name="Villasana D."/>
            <person name="Johnson A."/>
            <person name="Liu J."/>
            <person name="Liyanage D."/>
            <person name="Lorensuhewa L."/>
            <person name="Robinson T."/>
            <person name="Song A."/>
            <person name="Song B.-B."/>
            <person name="Dinh H."/>
            <person name="Thornton R."/>
            <person name="Coyle M."/>
            <person name="Francisco L."/>
            <person name="Jackson L."/>
            <person name="Javaid M."/>
            <person name="Korchina V."/>
            <person name="Kovar C."/>
            <person name="Mata R."/>
            <person name="Mathew T."/>
            <person name="Ngo R."/>
            <person name="Nguyen L."/>
            <person name="Nguyen N."/>
            <person name="Okwuonu G."/>
            <person name="Ongeri F."/>
            <person name="Pham C."/>
            <person name="Simmons D."/>
            <person name="Wilczek-Boney K."/>
            <person name="Hale W."/>
            <person name="Jakkamsetti A."/>
            <person name="Pham P."/>
            <person name="Ruth R."/>
            <person name="San Lucas F."/>
            <person name="Warren J."/>
            <person name="Zhang J."/>
            <person name="Zhao Z."/>
            <person name="Zhou C."/>
            <person name="Zhu D."/>
            <person name="Lee S."/>
            <person name="Bess C."/>
            <person name="Blankenburg K."/>
            <person name="Forbes L."/>
            <person name="Fu Q."/>
            <person name="Gubbala S."/>
            <person name="Hirani K."/>
            <person name="Jayaseelan J.C."/>
            <person name="Lara F."/>
            <person name="Munidasa M."/>
            <person name="Palculict T."/>
            <person name="Patil S."/>
            <person name="Pu L.-L."/>
            <person name="Saada N."/>
            <person name="Tang L."/>
            <person name="Weissenberger G."/>
            <person name="Zhu Y."/>
            <person name="Hemphill L."/>
            <person name="Shang Y."/>
            <person name="Youmans B."/>
            <person name="Ayvaz T."/>
            <person name="Ross M."/>
            <person name="Santibanez J."/>
            <person name="Aqrawi P."/>
            <person name="Gross S."/>
            <person name="Joshi V."/>
            <person name="Fowler G."/>
            <person name="Nazareth L."/>
            <person name="Reid J."/>
            <person name="Worley K."/>
            <person name="Petrosino J."/>
            <person name="Highlander S."/>
            <person name="Gibbs R."/>
        </authorList>
    </citation>
    <scope>NUCLEOTIDE SEQUENCE [LARGE SCALE GENOMIC DNA]</scope>
    <source>
        <strain evidence="1">MN8</strain>
    </source>
</reference>
<gene>
    <name evidence="1" type="ORF">HMPREF0769_11218</name>
</gene>
<protein>
    <recommendedName>
        <fullName evidence="2">Phage protein</fullName>
    </recommendedName>
</protein>
<sequence length="50" mass="5946">MQDNKQGLQANPEYTIHYLSQEIMRLTQENAMLKAYIQENKENQQCAEEE</sequence>
<dbReference type="EMBL" id="ACJA02000002">
    <property type="protein sequence ID" value="EFH95835.1"/>
    <property type="molecule type" value="Genomic_DNA"/>
</dbReference>
<dbReference type="GeneID" id="66840176"/>
<comment type="caution">
    <text evidence="1">The sequence shown here is derived from an EMBL/GenBank/DDBJ whole genome shotgun (WGS) entry which is preliminary data.</text>
</comment>
<proteinExistence type="predicted"/>
<evidence type="ECO:0000313" key="1">
    <source>
        <dbReference type="EMBL" id="EFH95835.1"/>
    </source>
</evidence>
<organism evidence="1">
    <name type="scientific">Staphylococcus aureus subsp. aureus MN8</name>
    <dbReference type="NCBI Taxonomy" id="548470"/>
    <lineage>
        <taxon>Bacteria</taxon>
        <taxon>Bacillati</taxon>
        <taxon>Bacillota</taxon>
        <taxon>Bacilli</taxon>
        <taxon>Bacillales</taxon>
        <taxon>Staphylococcaceae</taxon>
        <taxon>Staphylococcus</taxon>
    </lineage>
</organism>